<reference evidence="2 3" key="1">
    <citation type="submission" date="2023-07" db="EMBL/GenBank/DDBJ databases">
        <title>Genomic Encyclopedia of Type Strains, Phase IV (KMG-IV): sequencing the most valuable type-strain genomes for metagenomic binning, comparative biology and taxonomic classification.</title>
        <authorList>
            <person name="Goeker M."/>
        </authorList>
    </citation>
    <scope>NUCLEOTIDE SEQUENCE [LARGE SCALE GENOMIC DNA]</scope>
    <source>
        <strain evidence="2 3">DSM 19013</strain>
    </source>
</reference>
<protein>
    <recommendedName>
        <fullName evidence="1">Polysaccharide pyruvyl transferase domain-containing protein</fullName>
    </recommendedName>
</protein>
<dbReference type="InterPro" id="IPR007345">
    <property type="entry name" value="Polysacch_pyruvyl_Trfase"/>
</dbReference>
<evidence type="ECO:0000313" key="2">
    <source>
        <dbReference type="EMBL" id="MDQ0448809.1"/>
    </source>
</evidence>
<dbReference type="EMBL" id="JAUSVP010000010">
    <property type="protein sequence ID" value="MDQ0448809.1"/>
    <property type="molecule type" value="Genomic_DNA"/>
</dbReference>
<sequence>MRVFLLGASPSISLPADAHWEAKLAQTGGNTGNQIIAHSLLRELRTTRVSWDYRIPPQQVGEEFDMFVIAAANFLHPGCDLAGMASYIEATKLPCMMVGLGAQSNSYSTTIELQSGTERLVRVVAERSHQIGVRGPFTKAVLEAKGIHNVQVTGCPSYYVSCRPEIAIEKAPLPEHPRIVVNASRDVYRHSFDAGRMESLVRGLIAEGVIWGADFVAQSEGDEIVLAESYGGSEQAAALDRLATLFAGVAPEPALRAWLRKRMRVFFRVEEWEAAIRACDFVTGTRFHGCILALQNGVPAFVICHDTRTADMCGFLGLPHASILDLERIDIRDLYIQTDLENFKSRYATLYPAYKSFLENNGLSHRLA</sequence>
<evidence type="ECO:0000259" key="1">
    <source>
        <dbReference type="Pfam" id="PF04230"/>
    </source>
</evidence>
<accession>A0ABU0I2J6</accession>
<dbReference type="RefSeq" id="WP_238201889.1">
    <property type="nucleotide sequence ID" value="NZ_BPQE01000006.1"/>
</dbReference>
<evidence type="ECO:0000313" key="3">
    <source>
        <dbReference type="Proteomes" id="UP001231124"/>
    </source>
</evidence>
<gene>
    <name evidence="2" type="ORF">QO012_003321</name>
</gene>
<feature type="domain" description="Polysaccharide pyruvyl transferase" evidence="1">
    <location>
        <begin position="30"/>
        <end position="303"/>
    </location>
</feature>
<dbReference type="Proteomes" id="UP001231124">
    <property type="component" value="Unassembled WGS sequence"/>
</dbReference>
<comment type="caution">
    <text evidence="2">The sequence shown here is derived from an EMBL/GenBank/DDBJ whole genome shotgun (WGS) entry which is preliminary data.</text>
</comment>
<keyword evidence="3" id="KW-1185">Reference proteome</keyword>
<dbReference type="Pfam" id="PF04230">
    <property type="entry name" value="PS_pyruv_trans"/>
    <property type="match status" value="1"/>
</dbReference>
<proteinExistence type="predicted"/>
<name>A0ABU0I2J6_9HYPH</name>
<organism evidence="2 3">
    <name type="scientific">Methylobacterium aerolatum</name>
    <dbReference type="NCBI Taxonomy" id="418708"/>
    <lineage>
        <taxon>Bacteria</taxon>
        <taxon>Pseudomonadati</taxon>
        <taxon>Pseudomonadota</taxon>
        <taxon>Alphaproteobacteria</taxon>
        <taxon>Hyphomicrobiales</taxon>
        <taxon>Methylobacteriaceae</taxon>
        <taxon>Methylobacterium</taxon>
    </lineage>
</organism>